<dbReference type="PaxDb" id="65489-OBART08G06820.1"/>
<dbReference type="Gramene" id="OBART08G06820.1">
    <property type="protein sequence ID" value="OBART08G06820.1"/>
    <property type="gene ID" value="OBART08G06820"/>
</dbReference>
<evidence type="ECO:0000256" key="1">
    <source>
        <dbReference type="SAM" id="MobiDB-lite"/>
    </source>
</evidence>
<evidence type="ECO:0000313" key="2">
    <source>
        <dbReference type="EnsemblPlants" id="OBART08G06820.1"/>
    </source>
</evidence>
<dbReference type="Proteomes" id="UP000026960">
    <property type="component" value="Chromosome 8"/>
</dbReference>
<evidence type="ECO:0000313" key="3">
    <source>
        <dbReference type="Proteomes" id="UP000026960"/>
    </source>
</evidence>
<reference evidence="2" key="1">
    <citation type="journal article" date="2009" name="Rice">
        <title>De Novo Next Generation Sequencing of Plant Genomes.</title>
        <authorList>
            <person name="Rounsley S."/>
            <person name="Marri P.R."/>
            <person name="Yu Y."/>
            <person name="He R."/>
            <person name="Sisneros N."/>
            <person name="Goicoechea J.L."/>
            <person name="Lee S.J."/>
            <person name="Angelova A."/>
            <person name="Kudrna D."/>
            <person name="Luo M."/>
            <person name="Affourtit J."/>
            <person name="Desany B."/>
            <person name="Knight J."/>
            <person name="Niazi F."/>
            <person name="Egholm M."/>
            <person name="Wing R.A."/>
        </authorList>
    </citation>
    <scope>NUCLEOTIDE SEQUENCE [LARGE SCALE GENOMIC DNA]</scope>
    <source>
        <strain evidence="2">cv. IRGC 105608</strain>
    </source>
</reference>
<sequence>MVPWPPASAAVPSLGHLRQPTPTGSAGHRWEPDGEGEEEVARRLPWPPLPLPTHHPNYPLPRSGCLR</sequence>
<name>A0A0D3GXP4_9ORYZ</name>
<protein>
    <submittedName>
        <fullName evidence="2">Uncharacterized protein</fullName>
    </submittedName>
</protein>
<accession>A0A0D3GXP4</accession>
<keyword evidence="3" id="KW-1185">Reference proteome</keyword>
<dbReference type="EnsemblPlants" id="OBART08G06820.1">
    <property type="protein sequence ID" value="OBART08G06820.1"/>
    <property type="gene ID" value="OBART08G06820"/>
</dbReference>
<dbReference type="HOGENOM" id="CLU_2816474_0_0_1"/>
<dbReference type="AlphaFoldDB" id="A0A0D3GXP4"/>
<reference evidence="2" key="2">
    <citation type="submission" date="2015-03" db="UniProtKB">
        <authorList>
            <consortium name="EnsemblPlants"/>
        </authorList>
    </citation>
    <scope>IDENTIFICATION</scope>
</reference>
<feature type="region of interest" description="Disordered" evidence="1">
    <location>
        <begin position="1"/>
        <end position="67"/>
    </location>
</feature>
<organism evidence="2">
    <name type="scientific">Oryza barthii</name>
    <dbReference type="NCBI Taxonomy" id="65489"/>
    <lineage>
        <taxon>Eukaryota</taxon>
        <taxon>Viridiplantae</taxon>
        <taxon>Streptophyta</taxon>
        <taxon>Embryophyta</taxon>
        <taxon>Tracheophyta</taxon>
        <taxon>Spermatophyta</taxon>
        <taxon>Magnoliopsida</taxon>
        <taxon>Liliopsida</taxon>
        <taxon>Poales</taxon>
        <taxon>Poaceae</taxon>
        <taxon>BOP clade</taxon>
        <taxon>Oryzoideae</taxon>
        <taxon>Oryzeae</taxon>
        <taxon>Oryzinae</taxon>
        <taxon>Oryza</taxon>
    </lineage>
</organism>
<proteinExistence type="predicted"/>